<dbReference type="Proteomes" id="UP001366166">
    <property type="component" value="Chromosome"/>
</dbReference>
<feature type="transmembrane region" description="Helical" evidence="1">
    <location>
        <begin position="29"/>
        <end position="52"/>
    </location>
</feature>
<dbReference type="RefSeq" id="WP_338602584.1">
    <property type="nucleotide sequence ID" value="NZ_AP028679.1"/>
</dbReference>
<sequence length="159" mass="16588">MIALLYLAVFIAGSWLSMSLAPSPLTFNAGVNILIKWLLVAFPGLGGLLAAYAHTVRADKTAAFIGWQPGSPFQFEIGMANLALGVAGLMCLWMSPGFQAGTGVIFSIFALGAGRGHLDQRKELGNQAPGNSGIFVWVNDIAAPAAILVLLAIRGIFGS</sequence>
<evidence type="ECO:0000313" key="3">
    <source>
        <dbReference type="Proteomes" id="UP001366166"/>
    </source>
</evidence>
<gene>
    <name evidence="2" type="ORF">FAK_36400</name>
</gene>
<keyword evidence="1" id="KW-0812">Transmembrane</keyword>
<dbReference type="EMBL" id="AP028679">
    <property type="protein sequence ID" value="BEQ16574.1"/>
    <property type="molecule type" value="Genomic_DNA"/>
</dbReference>
<dbReference type="KEGG" id="dmp:FAK_36400"/>
<keyword evidence="3" id="KW-1185">Reference proteome</keyword>
<evidence type="ECO:0000313" key="2">
    <source>
        <dbReference type="EMBL" id="BEQ16574.1"/>
    </source>
</evidence>
<organism evidence="2 3">
    <name type="scientific">Desulfoferula mesophila</name>
    <dbReference type="NCBI Taxonomy" id="3058419"/>
    <lineage>
        <taxon>Bacteria</taxon>
        <taxon>Pseudomonadati</taxon>
        <taxon>Thermodesulfobacteriota</taxon>
        <taxon>Desulfarculia</taxon>
        <taxon>Desulfarculales</taxon>
        <taxon>Desulfarculaceae</taxon>
        <taxon>Desulfoferula</taxon>
    </lineage>
</organism>
<keyword evidence="1" id="KW-1133">Transmembrane helix</keyword>
<dbReference type="AlphaFoldDB" id="A0AAU9ENC2"/>
<reference evidence="3" key="1">
    <citation type="journal article" date="2023" name="Arch. Microbiol.">
        <title>Desulfoferula mesophilus gen. nov. sp. nov., a mesophilic sulfate-reducing bacterium isolated from a brackish lake sediment.</title>
        <authorList>
            <person name="Watanabe T."/>
            <person name="Yabe T."/>
            <person name="Tsuji J.M."/>
            <person name="Fukui M."/>
        </authorList>
    </citation>
    <scope>NUCLEOTIDE SEQUENCE [LARGE SCALE GENOMIC DNA]</scope>
    <source>
        <strain evidence="3">12FAK</strain>
    </source>
</reference>
<keyword evidence="1" id="KW-0472">Membrane</keyword>
<accession>A0AAU9ENC2</accession>
<dbReference type="InterPro" id="IPR046740">
    <property type="entry name" value="DUF6790"/>
</dbReference>
<feature type="transmembrane region" description="Helical" evidence="1">
    <location>
        <begin position="134"/>
        <end position="157"/>
    </location>
</feature>
<evidence type="ECO:0000256" key="1">
    <source>
        <dbReference type="SAM" id="Phobius"/>
    </source>
</evidence>
<name>A0AAU9ENC2_9BACT</name>
<dbReference type="Pfam" id="PF20589">
    <property type="entry name" value="DUF6790"/>
    <property type="match status" value="1"/>
</dbReference>
<proteinExistence type="predicted"/>
<protein>
    <submittedName>
        <fullName evidence="2">Uncharacterized protein</fullName>
    </submittedName>
</protein>
<feature type="transmembrane region" description="Helical" evidence="1">
    <location>
        <begin position="96"/>
        <end position="113"/>
    </location>
</feature>